<evidence type="ECO:0000313" key="3">
    <source>
        <dbReference type="Proteomes" id="UP000694548"/>
    </source>
</evidence>
<accession>A0A8C6ME92</accession>
<dbReference type="Proteomes" id="UP000694548">
    <property type="component" value="Chromosome sgr10"/>
</dbReference>
<reference evidence="2" key="1">
    <citation type="submission" date="2014-08" db="EMBL/GenBank/DDBJ databases">
        <authorList>
            <person name="Senf B."/>
            <person name="Petzold A."/>
            <person name="Downie B.R."/>
            <person name="Koch P."/>
            <person name="Platzer M."/>
        </authorList>
    </citation>
    <scope>NUCLEOTIDE SEQUENCE [LARGE SCALE GENOMIC DNA]</scope>
    <source>
        <strain evidence="2">GRZ</strain>
    </source>
</reference>
<dbReference type="GeneTree" id="ENSGT01030000234876"/>
<feature type="compositionally biased region" description="Polar residues" evidence="1">
    <location>
        <begin position="284"/>
        <end position="304"/>
    </location>
</feature>
<reference evidence="2" key="2">
    <citation type="submission" date="2025-08" db="UniProtKB">
        <authorList>
            <consortium name="Ensembl"/>
        </authorList>
    </citation>
    <scope>IDENTIFICATION</scope>
</reference>
<protein>
    <submittedName>
        <fullName evidence="2">Uncharacterized protein</fullName>
    </submittedName>
</protein>
<feature type="region of interest" description="Disordered" evidence="1">
    <location>
        <begin position="183"/>
        <end position="233"/>
    </location>
</feature>
<reference evidence="2" key="3">
    <citation type="submission" date="2025-09" db="UniProtKB">
        <authorList>
            <consortium name="Ensembl"/>
        </authorList>
    </citation>
    <scope>IDENTIFICATION</scope>
</reference>
<name>A0A8C6ME92_NOTFU</name>
<dbReference type="AlphaFoldDB" id="A0A8C6ME92"/>
<dbReference type="Ensembl" id="ENSNFUT00015034633.1">
    <property type="protein sequence ID" value="ENSNFUP00015033140.1"/>
    <property type="gene ID" value="ENSNFUG00015016225.1"/>
</dbReference>
<organism evidence="2 3">
    <name type="scientific">Nothobranchius furzeri</name>
    <name type="common">Turquoise killifish</name>
    <dbReference type="NCBI Taxonomy" id="105023"/>
    <lineage>
        <taxon>Eukaryota</taxon>
        <taxon>Metazoa</taxon>
        <taxon>Chordata</taxon>
        <taxon>Craniata</taxon>
        <taxon>Vertebrata</taxon>
        <taxon>Euteleostomi</taxon>
        <taxon>Actinopterygii</taxon>
        <taxon>Neopterygii</taxon>
        <taxon>Teleostei</taxon>
        <taxon>Neoteleostei</taxon>
        <taxon>Acanthomorphata</taxon>
        <taxon>Ovalentaria</taxon>
        <taxon>Atherinomorphae</taxon>
        <taxon>Cyprinodontiformes</taxon>
        <taxon>Nothobranchiidae</taxon>
        <taxon>Nothobranchius</taxon>
    </lineage>
</organism>
<feature type="compositionally biased region" description="Basic and acidic residues" evidence="1">
    <location>
        <begin position="305"/>
        <end position="315"/>
    </location>
</feature>
<keyword evidence="3" id="KW-1185">Reference proteome</keyword>
<sequence length="375" mass="43645">MARNITLFEPRPGVPCHVESYLKDIQFCLTKYPYATVDDKIDLIKMTSSREVSRFVERQPEVIKRDYERLSQVITREFSGFVSQTGLSLALNVKQAKNEHPQEYYYRLLDAFFGSRNDQDMEEDPHFKTLFLQNLHPTTSHHLRGFDNPQTAPIQSLREWTCWAFQKYQQTKTKQTETSVLTLSSNDPPLHLEGAYSPNAQGTYAPPPLASSHNQTWAEPYHPPQGRGQPWHLEARDEPNHYFPEKRLQEQFYGGRRSPLQCRRYNQGPGRESDYRFQNRRPYQEQSYQPGCRSPTNHWSSSPRENPKNRDMDNKTDEIMNIKSGDLEIIQRVLDMIKRKDKRKVDVLSVSTRAPDPIMQEALAPQIKDAASTAL</sequence>
<evidence type="ECO:0000313" key="2">
    <source>
        <dbReference type="Ensembl" id="ENSNFUP00015033140.1"/>
    </source>
</evidence>
<proteinExistence type="predicted"/>
<evidence type="ECO:0000256" key="1">
    <source>
        <dbReference type="SAM" id="MobiDB-lite"/>
    </source>
</evidence>
<feature type="region of interest" description="Disordered" evidence="1">
    <location>
        <begin position="253"/>
        <end position="315"/>
    </location>
</feature>